<dbReference type="Proteomes" id="UP000614996">
    <property type="component" value="Unassembled WGS sequence"/>
</dbReference>
<dbReference type="PANTHER" id="PTHR43782">
    <property type="entry name" value="ARGINASE"/>
    <property type="match status" value="1"/>
</dbReference>
<evidence type="ECO:0000256" key="4">
    <source>
        <dbReference type="PROSITE-ProRule" id="PRU00742"/>
    </source>
</evidence>
<dbReference type="PRINTS" id="PR00116">
    <property type="entry name" value="ARGINASE"/>
</dbReference>
<keyword evidence="7" id="KW-1185">Reference proteome</keyword>
<evidence type="ECO:0000256" key="1">
    <source>
        <dbReference type="ARBA" id="ARBA00022723"/>
    </source>
</evidence>
<keyword evidence="1" id="KW-0479">Metal-binding</keyword>
<dbReference type="Pfam" id="PF00491">
    <property type="entry name" value="Arginase"/>
    <property type="match status" value="1"/>
</dbReference>
<dbReference type="InterPro" id="IPR023696">
    <property type="entry name" value="Ureohydrolase_dom_sf"/>
</dbReference>
<evidence type="ECO:0000256" key="2">
    <source>
        <dbReference type="ARBA" id="ARBA00022801"/>
    </source>
</evidence>
<feature type="compositionally biased region" description="Low complexity" evidence="5">
    <location>
        <begin position="339"/>
        <end position="354"/>
    </location>
</feature>
<accession>A0A8J4AL63</accession>
<dbReference type="Gene3D" id="3.40.800.10">
    <property type="entry name" value="Ureohydrolase domain"/>
    <property type="match status" value="1"/>
</dbReference>
<evidence type="ECO:0000256" key="5">
    <source>
        <dbReference type="SAM" id="MobiDB-lite"/>
    </source>
</evidence>
<dbReference type="RefSeq" id="WP_207129034.1">
    <property type="nucleotide sequence ID" value="NZ_BOPO01000146.1"/>
</dbReference>
<reference evidence="7" key="1">
    <citation type="journal article" date="2021" name="Int. J. Syst. Evol. Microbiol.">
        <title>Actinocatenispora comari sp. nov., an endophytic actinomycete isolated from aerial parts of Comarum salesowianum.</title>
        <authorList>
            <person name="Oyunbileg N."/>
            <person name="Iizaka Y."/>
            <person name="Hamada M."/>
            <person name="Davaapurev B.O."/>
            <person name="Fukumoto A."/>
            <person name="Tsetseg B."/>
            <person name="Kato F."/>
            <person name="Tamura T."/>
            <person name="Batkhuu J."/>
            <person name="Anzai Y."/>
        </authorList>
    </citation>
    <scope>NUCLEOTIDE SEQUENCE [LARGE SCALE GENOMIC DNA]</scope>
    <source>
        <strain evidence="7">NUM-2625</strain>
    </source>
</reference>
<gene>
    <name evidence="6" type="primary">argI2</name>
    <name evidence="6" type="ORF">NUM_67110</name>
</gene>
<sequence length="385" mass="39820">MAGERGAKPVTVLDAPSNLGLTPPTAGAVPGCAKAPGALRDHDLLARLDAHDAGCVVPPRYDPGEWAPGDGVNQADQVADYAVKLAERLAPLLADDAFPVLLGGDCSILLGSALALRRRGAEDGARYGLVFIDGHTDFRHPGNADYVGAAGGEELALVTGRGDARLTNIDGLKPYLRESDIVVLGIRDDDAYRMDITAAGIPHRTVPVLRAEGMPRTAAWAASLLSDTAGFWVHLDTDVLDPTVLPAVDAPSDGGIGYGELEHLLADLVAVPGCLGIEVTVFDPDYDPDGSFAGELVDALVAGLRPRWDRRPAPGQPEAAAEPAGRSTPLAAGSGNRHATITVALAAPPAADGAVSRRSTGLGWPRDEPVAEPGIGVSSRLGWPE</sequence>
<dbReference type="GO" id="GO:0004053">
    <property type="term" value="F:arginase activity"/>
    <property type="evidence" value="ECO:0007669"/>
    <property type="project" value="TreeGrafter"/>
</dbReference>
<comment type="caution">
    <text evidence="6">The sequence shown here is derived from an EMBL/GenBank/DDBJ whole genome shotgun (WGS) entry which is preliminary data.</text>
</comment>
<dbReference type="PROSITE" id="PS51409">
    <property type="entry name" value="ARGINASE_2"/>
    <property type="match status" value="1"/>
</dbReference>
<organism evidence="6 7">
    <name type="scientific">Actinocatenispora comari</name>
    <dbReference type="NCBI Taxonomy" id="2807577"/>
    <lineage>
        <taxon>Bacteria</taxon>
        <taxon>Bacillati</taxon>
        <taxon>Actinomycetota</taxon>
        <taxon>Actinomycetes</taxon>
        <taxon>Micromonosporales</taxon>
        <taxon>Micromonosporaceae</taxon>
        <taxon>Actinocatenispora</taxon>
    </lineage>
</organism>
<evidence type="ECO:0000256" key="3">
    <source>
        <dbReference type="ARBA" id="ARBA00023211"/>
    </source>
</evidence>
<comment type="similarity">
    <text evidence="4">Belongs to the arginase family.</text>
</comment>
<dbReference type="PANTHER" id="PTHR43782:SF3">
    <property type="entry name" value="ARGINASE"/>
    <property type="match status" value="1"/>
</dbReference>
<dbReference type="InterPro" id="IPR006035">
    <property type="entry name" value="Ureohydrolase"/>
</dbReference>
<evidence type="ECO:0000313" key="7">
    <source>
        <dbReference type="Proteomes" id="UP000614996"/>
    </source>
</evidence>
<proteinExistence type="inferred from homology"/>
<dbReference type="GO" id="GO:0005737">
    <property type="term" value="C:cytoplasm"/>
    <property type="evidence" value="ECO:0007669"/>
    <property type="project" value="TreeGrafter"/>
</dbReference>
<dbReference type="EMBL" id="BOPO01000146">
    <property type="protein sequence ID" value="GIL31457.1"/>
    <property type="molecule type" value="Genomic_DNA"/>
</dbReference>
<feature type="region of interest" description="Disordered" evidence="5">
    <location>
        <begin position="307"/>
        <end position="385"/>
    </location>
</feature>
<feature type="compositionally biased region" description="Low complexity" evidence="5">
    <location>
        <begin position="316"/>
        <end position="325"/>
    </location>
</feature>
<dbReference type="GO" id="GO:0030145">
    <property type="term" value="F:manganese ion binding"/>
    <property type="evidence" value="ECO:0007669"/>
    <property type="project" value="TreeGrafter"/>
</dbReference>
<name>A0A8J4AL63_9ACTN</name>
<evidence type="ECO:0000313" key="6">
    <source>
        <dbReference type="EMBL" id="GIL31457.1"/>
    </source>
</evidence>
<keyword evidence="3" id="KW-0464">Manganese</keyword>
<keyword evidence="2" id="KW-0378">Hydrolase</keyword>
<protein>
    <submittedName>
        <fullName evidence="6">Arginase</fullName>
    </submittedName>
</protein>
<dbReference type="SUPFAM" id="SSF52768">
    <property type="entry name" value="Arginase/deacetylase"/>
    <property type="match status" value="1"/>
</dbReference>
<dbReference type="CDD" id="cd09999">
    <property type="entry name" value="Arginase-like_1"/>
    <property type="match status" value="1"/>
</dbReference>
<dbReference type="AlphaFoldDB" id="A0A8J4AL63"/>